<dbReference type="VEuPathDB" id="AmoebaDB:ACA1_102790"/>
<reference evidence="2 3" key="1">
    <citation type="journal article" date="2013" name="Genome Biol.">
        <title>Genome of Acanthamoeba castellanii highlights extensive lateral gene transfer and early evolution of tyrosine kinase signaling.</title>
        <authorList>
            <person name="Clarke M."/>
            <person name="Lohan A.J."/>
            <person name="Liu B."/>
            <person name="Lagkouvardos I."/>
            <person name="Roy S."/>
            <person name="Zafar N."/>
            <person name="Bertelli C."/>
            <person name="Schilde C."/>
            <person name="Kianianmomeni A."/>
            <person name="Burglin T.R."/>
            <person name="Frech C."/>
            <person name="Turcotte B."/>
            <person name="Kopec K.O."/>
            <person name="Synnott J.M."/>
            <person name="Choo C."/>
            <person name="Paponov I."/>
            <person name="Finkler A."/>
            <person name="Soon Heng Tan C."/>
            <person name="Hutchins A.P."/>
            <person name="Weinmeier T."/>
            <person name="Rattei T."/>
            <person name="Chu J.S."/>
            <person name="Gimenez G."/>
            <person name="Irimia M."/>
            <person name="Rigden D.J."/>
            <person name="Fitzpatrick D.A."/>
            <person name="Lorenzo-Morales J."/>
            <person name="Bateman A."/>
            <person name="Chiu C.H."/>
            <person name="Tang P."/>
            <person name="Hegemann P."/>
            <person name="Fromm H."/>
            <person name="Raoult D."/>
            <person name="Greub G."/>
            <person name="Miranda-Saavedra D."/>
            <person name="Chen N."/>
            <person name="Nash P."/>
            <person name="Ginger M.L."/>
            <person name="Horn M."/>
            <person name="Schaap P."/>
            <person name="Caler L."/>
            <person name="Loftus B."/>
        </authorList>
    </citation>
    <scope>NUCLEOTIDE SEQUENCE [LARGE SCALE GENOMIC DNA]</scope>
    <source>
        <strain evidence="2 3">Neff</strain>
    </source>
</reference>
<dbReference type="AlphaFoldDB" id="L8GZU1"/>
<dbReference type="RefSeq" id="XP_004340052.1">
    <property type="nucleotide sequence ID" value="XM_004340004.1"/>
</dbReference>
<protein>
    <submittedName>
        <fullName evidence="2">Uncharacterized protein</fullName>
    </submittedName>
</protein>
<feature type="compositionally biased region" description="Low complexity" evidence="1">
    <location>
        <begin position="66"/>
        <end position="86"/>
    </location>
</feature>
<proteinExistence type="predicted"/>
<feature type="region of interest" description="Disordered" evidence="1">
    <location>
        <begin position="27"/>
        <end position="88"/>
    </location>
</feature>
<evidence type="ECO:0000256" key="1">
    <source>
        <dbReference type="SAM" id="MobiDB-lite"/>
    </source>
</evidence>
<keyword evidence="3" id="KW-1185">Reference proteome</keyword>
<sequence>MILREKVSFSPRPSITSATCCVTSDTRATRPSALVSRPPRSSGPRLVTRTTRWRRSRTSGYPTGASSSSPPFPTDTSPTSPTRTTSACLVCSPRPSLRMCRSSMPACLPAFASTPRTSRSSPWASGNAPSPPAPTAPSTPLPMRVRT</sequence>
<feature type="region of interest" description="Disordered" evidence="1">
    <location>
        <begin position="108"/>
        <end position="147"/>
    </location>
</feature>
<dbReference type="Proteomes" id="UP000011083">
    <property type="component" value="Unassembled WGS sequence"/>
</dbReference>
<dbReference type="KEGG" id="acan:ACA1_102790"/>
<evidence type="ECO:0000313" key="3">
    <source>
        <dbReference type="Proteomes" id="UP000011083"/>
    </source>
</evidence>
<organism evidence="2 3">
    <name type="scientific">Acanthamoeba castellanii (strain ATCC 30010 / Neff)</name>
    <dbReference type="NCBI Taxonomy" id="1257118"/>
    <lineage>
        <taxon>Eukaryota</taxon>
        <taxon>Amoebozoa</taxon>
        <taxon>Discosea</taxon>
        <taxon>Longamoebia</taxon>
        <taxon>Centramoebida</taxon>
        <taxon>Acanthamoebidae</taxon>
        <taxon>Acanthamoeba</taxon>
    </lineage>
</organism>
<evidence type="ECO:0000313" key="2">
    <source>
        <dbReference type="EMBL" id="ELR18033.1"/>
    </source>
</evidence>
<gene>
    <name evidence="2" type="ORF">ACA1_102790</name>
</gene>
<accession>L8GZU1</accession>
<dbReference type="EMBL" id="KB007963">
    <property type="protein sequence ID" value="ELR18033.1"/>
    <property type="molecule type" value="Genomic_DNA"/>
</dbReference>
<name>L8GZU1_ACACF</name>
<feature type="compositionally biased region" description="Pro residues" evidence="1">
    <location>
        <begin position="129"/>
        <end position="140"/>
    </location>
</feature>
<dbReference type="GeneID" id="14918783"/>